<evidence type="ECO:0000313" key="3">
    <source>
        <dbReference type="EMBL" id="KOM56702.1"/>
    </source>
</evidence>
<accession>A0A0L9VP72</accession>
<protein>
    <submittedName>
        <fullName evidence="3">Uncharacterized protein</fullName>
    </submittedName>
</protein>
<dbReference type="OrthoDB" id="1411795at2759"/>
<name>A0A0L9VP72_PHAAN</name>
<dbReference type="EMBL" id="CM003380">
    <property type="protein sequence ID" value="KOM56702.1"/>
    <property type="molecule type" value="Genomic_DNA"/>
</dbReference>
<dbReference type="EMBL" id="JABFOF010000008">
    <property type="protein sequence ID" value="KAG2383995.1"/>
    <property type="molecule type" value="Genomic_DNA"/>
</dbReference>
<dbReference type="Gramene" id="KOM56702">
    <property type="protein sequence ID" value="KOM56702"/>
    <property type="gene ID" value="LR48_Vigan10g259400"/>
</dbReference>
<feature type="transmembrane region" description="Helical" evidence="1">
    <location>
        <begin position="26"/>
        <end position="46"/>
    </location>
</feature>
<feature type="transmembrane region" description="Helical" evidence="1">
    <location>
        <begin position="85"/>
        <end position="105"/>
    </location>
</feature>
<keyword evidence="1" id="KW-0472">Membrane</keyword>
<dbReference type="OMA" id="HAAIMNA"/>
<feature type="transmembrane region" description="Helical" evidence="1">
    <location>
        <begin position="149"/>
        <end position="170"/>
    </location>
</feature>
<evidence type="ECO:0000313" key="4">
    <source>
        <dbReference type="Proteomes" id="UP000053144"/>
    </source>
</evidence>
<dbReference type="Proteomes" id="UP000053144">
    <property type="component" value="Chromosome 10"/>
</dbReference>
<dbReference type="AlphaFoldDB" id="A0A0L9VP72"/>
<dbReference type="KEGG" id="var:108345165"/>
<keyword evidence="1" id="KW-0812">Transmembrane</keyword>
<reference evidence="4" key="1">
    <citation type="journal article" date="2015" name="Proc. Natl. Acad. Sci. U.S.A.">
        <title>Genome sequencing of adzuki bean (Vigna angularis) provides insight into high starch and low fat accumulation and domestication.</title>
        <authorList>
            <person name="Yang K."/>
            <person name="Tian Z."/>
            <person name="Chen C."/>
            <person name="Luo L."/>
            <person name="Zhao B."/>
            <person name="Wang Z."/>
            <person name="Yu L."/>
            <person name="Li Y."/>
            <person name="Sun Y."/>
            <person name="Li W."/>
            <person name="Chen Y."/>
            <person name="Li Y."/>
            <person name="Zhang Y."/>
            <person name="Ai D."/>
            <person name="Zhao J."/>
            <person name="Shang C."/>
            <person name="Ma Y."/>
            <person name="Wu B."/>
            <person name="Wang M."/>
            <person name="Gao L."/>
            <person name="Sun D."/>
            <person name="Zhang P."/>
            <person name="Guo F."/>
            <person name="Wang W."/>
            <person name="Li Y."/>
            <person name="Wang J."/>
            <person name="Varshney R.K."/>
            <person name="Wang J."/>
            <person name="Ling H.Q."/>
            <person name="Wan P."/>
        </authorList>
    </citation>
    <scope>NUCLEOTIDE SEQUENCE</scope>
    <source>
        <strain evidence="4">cv. Jingnong 6</strain>
    </source>
</reference>
<evidence type="ECO:0000256" key="1">
    <source>
        <dbReference type="SAM" id="Phobius"/>
    </source>
</evidence>
<organism evidence="3 4">
    <name type="scientific">Phaseolus angularis</name>
    <name type="common">Azuki bean</name>
    <name type="synonym">Vigna angularis</name>
    <dbReference type="NCBI Taxonomy" id="3914"/>
    <lineage>
        <taxon>Eukaryota</taxon>
        <taxon>Viridiplantae</taxon>
        <taxon>Streptophyta</taxon>
        <taxon>Embryophyta</taxon>
        <taxon>Tracheophyta</taxon>
        <taxon>Spermatophyta</taxon>
        <taxon>Magnoliopsida</taxon>
        <taxon>eudicotyledons</taxon>
        <taxon>Gunneridae</taxon>
        <taxon>Pentapetalae</taxon>
        <taxon>rosids</taxon>
        <taxon>fabids</taxon>
        <taxon>Fabales</taxon>
        <taxon>Fabaceae</taxon>
        <taxon>Papilionoideae</taxon>
        <taxon>50 kb inversion clade</taxon>
        <taxon>NPAAA clade</taxon>
        <taxon>indigoferoid/millettioid clade</taxon>
        <taxon>Phaseoleae</taxon>
        <taxon>Vigna</taxon>
    </lineage>
</organism>
<reference evidence="3" key="2">
    <citation type="submission" date="2015-02" db="EMBL/GenBank/DDBJ databases">
        <authorList>
            <person name="Chooi Y.-H."/>
        </authorList>
    </citation>
    <scope>NUCLEOTIDE SEQUENCE</scope>
    <source>
        <tissue evidence="3">Seedling</tissue>
    </source>
</reference>
<feature type="transmembrane region" description="Helical" evidence="1">
    <location>
        <begin position="112"/>
        <end position="129"/>
    </location>
</feature>
<feature type="transmembrane region" description="Helical" evidence="1">
    <location>
        <begin position="53"/>
        <end position="73"/>
    </location>
</feature>
<reference evidence="2 5" key="3">
    <citation type="submission" date="2020-05" db="EMBL/GenBank/DDBJ databases">
        <title>Vigna angularis (adzuki bean) Var. LongXiaoDou No. 4 denovo assembly.</title>
        <authorList>
            <person name="Xiang H."/>
        </authorList>
    </citation>
    <scope>NUCLEOTIDE SEQUENCE [LARGE SCALE GENOMIC DNA]</scope>
    <source>
        <tissue evidence="2">Leaf</tissue>
    </source>
</reference>
<dbReference type="Proteomes" id="UP000743370">
    <property type="component" value="Unassembled WGS sequence"/>
</dbReference>
<keyword evidence="1" id="KW-1133">Transmembrane helix</keyword>
<proteinExistence type="predicted"/>
<evidence type="ECO:0000313" key="2">
    <source>
        <dbReference type="EMBL" id="KAG2383995.1"/>
    </source>
</evidence>
<evidence type="ECO:0000313" key="5">
    <source>
        <dbReference type="Proteomes" id="UP000743370"/>
    </source>
</evidence>
<sequence>MTAPPPLLPVTSSVDFNAPPIRVNPLYILAFLATTISTSFITYLAYTHNDNPMLLFTSFIYVLYFSVDFFPLPPAPSARASHVRLFLWAVLSAAMFAFACSFSLVLTLPESMCFFGVVLGGSALLLSAWSGDSKFVAKKEQYSDMVQSFGPIMLMFFGLGRRYVTIQLILHAAIMNTRKLVGPTTTVYINAQISSSSFRFSS</sequence>
<gene>
    <name evidence="2" type="ORF">HKW66_Vig0152420</name>
    <name evidence="3" type="ORF">LR48_Vigan10g259400</name>
</gene>